<evidence type="ECO:0000256" key="8">
    <source>
        <dbReference type="ARBA" id="ARBA00048617"/>
    </source>
</evidence>
<sequence>MTVLITRPAPDGPALAQQLNAAGISAIAQPLLHIQPGHELTSLPSLLDDLKPHDFVIVVSAHAADLAHNYLLSVGASWPKNVHYIAVGHKTAATMKSHTGQTIHAPQTRCDSEGLLDLPVLTDIRGKRGVILRGNGGREVIYQHLLQRGAKVRYCETYRREWLPLDGQLLCQQWQQAGMDALVVTSGEQLAFLTQLVPDSAKAWFLQCQLFVPSQRIADQATRLGYRLISNVGSAANGPLFTTLSKKGTMGKSDD</sequence>
<dbReference type="AlphaFoldDB" id="A0A090QXZ3"/>
<protein>
    <recommendedName>
        <fullName evidence="7 9">Uroporphyrinogen-III synthase</fullName>
        <ecNumber evidence="3 9">4.2.1.75</ecNumber>
    </recommendedName>
</protein>
<keyword evidence="5 9" id="KW-0627">Porphyrin biosynthesis</keyword>
<dbReference type="eggNOG" id="COG1587">
    <property type="taxonomic scope" value="Bacteria"/>
</dbReference>
<dbReference type="Gene3D" id="3.40.50.10090">
    <property type="match status" value="2"/>
</dbReference>
<comment type="caution">
    <text evidence="11">The sequence shown here is derived from an EMBL/GenBank/DDBJ whole genome shotgun (WGS) entry which is preliminary data.</text>
</comment>
<evidence type="ECO:0000256" key="4">
    <source>
        <dbReference type="ARBA" id="ARBA00023239"/>
    </source>
</evidence>
<dbReference type="InterPro" id="IPR039793">
    <property type="entry name" value="UROS/Hem4"/>
</dbReference>
<evidence type="ECO:0000256" key="3">
    <source>
        <dbReference type="ARBA" id="ARBA00013109"/>
    </source>
</evidence>
<gene>
    <name evidence="11" type="ORF">JCM19237_6938</name>
</gene>
<dbReference type="STRING" id="754436.JCM19237_6938"/>
<dbReference type="Proteomes" id="UP000029227">
    <property type="component" value="Unassembled WGS sequence"/>
</dbReference>
<accession>A0A090QXZ3</accession>
<evidence type="ECO:0000256" key="7">
    <source>
        <dbReference type="ARBA" id="ARBA00040167"/>
    </source>
</evidence>
<name>A0A090QXZ3_9GAMM</name>
<feature type="domain" description="Tetrapyrrole biosynthesis uroporphyrinogen III synthase" evidence="10">
    <location>
        <begin position="14"/>
        <end position="227"/>
    </location>
</feature>
<dbReference type="GO" id="GO:0004852">
    <property type="term" value="F:uroporphyrinogen-III synthase activity"/>
    <property type="evidence" value="ECO:0007669"/>
    <property type="project" value="UniProtKB-UniRule"/>
</dbReference>
<evidence type="ECO:0000259" key="10">
    <source>
        <dbReference type="Pfam" id="PF02602"/>
    </source>
</evidence>
<comment type="similarity">
    <text evidence="2 9">Belongs to the uroporphyrinogen-III synthase family.</text>
</comment>
<evidence type="ECO:0000256" key="1">
    <source>
        <dbReference type="ARBA" id="ARBA00004772"/>
    </source>
</evidence>
<evidence type="ECO:0000256" key="6">
    <source>
        <dbReference type="ARBA" id="ARBA00037589"/>
    </source>
</evidence>
<dbReference type="PANTHER" id="PTHR38042:SF1">
    <property type="entry name" value="UROPORPHYRINOGEN-III SYNTHASE, CHLOROPLASTIC"/>
    <property type="match status" value="1"/>
</dbReference>
<evidence type="ECO:0000256" key="2">
    <source>
        <dbReference type="ARBA" id="ARBA00008133"/>
    </source>
</evidence>
<proteinExistence type="inferred from homology"/>
<dbReference type="InterPro" id="IPR003754">
    <property type="entry name" value="4pyrrol_synth_uPrphyn_synth"/>
</dbReference>
<comment type="function">
    <text evidence="6 9">Catalyzes cyclization of the linear tetrapyrrole, hydroxymethylbilane, to the macrocyclic uroporphyrinogen III.</text>
</comment>
<dbReference type="InterPro" id="IPR036108">
    <property type="entry name" value="4pyrrol_syn_uPrphyn_synt_sf"/>
</dbReference>
<comment type="catalytic activity">
    <reaction evidence="8 9">
        <text>hydroxymethylbilane = uroporphyrinogen III + H2O</text>
        <dbReference type="Rhea" id="RHEA:18965"/>
        <dbReference type="ChEBI" id="CHEBI:15377"/>
        <dbReference type="ChEBI" id="CHEBI:57308"/>
        <dbReference type="ChEBI" id="CHEBI:57845"/>
        <dbReference type="EC" id="4.2.1.75"/>
    </reaction>
</comment>
<dbReference type="CDD" id="cd06578">
    <property type="entry name" value="HemD"/>
    <property type="match status" value="1"/>
</dbReference>
<keyword evidence="4 9" id="KW-0456">Lyase</keyword>
<dbReference type="NCBIfam" id="NF004585">
    <property type="entry name" value="PRK05928.2-2"/>
    <property type="match status" value="1"/>
</dbReference>
<dbReference type="PANTHER" id="PTHR38042">
    <property type="entry name" value="UROPORPHYRINOGEN-III SYNTHASE, CHLOROPLASTIC"/>
    <property type="match status" value="1"/>
</dbReference>
<dbReference type="GO" id="GO:0006780">
    <property type="term" value="P:uroporphyrinogen III biosynthetic process"/>
    <property type="evidence" value="ECO:0007669"/>
    <property type="project" value="UniProtKB-UniRule"/>
</dbReference>
<dbReference type="EC" id="4.2.1.75" evidence="3 9"/>
<dbReference type="EMBL" id="BBMN01000019">
    <property type="protein sequence ID" value="GAL07756.1"/>
    <property type="molecule type" value="Genomic_DNA"/>
</dbReference>
<evidence type="ECO:0000256" key="9">
    <source>
        <dbReference type="RuleBase" id="RU366031"/>
    </source>
</evidence>
<evidence type="ECO:0000256" key="5">
    <source>
        <dbReference type="ARBA" id="ARBA00023244"/>
    </source>
</evidence>
<dbReference type="Pfam" id="PF02602">
    <property type="entry name" value="HEM4"/>
    <property type="match status" value="1"/>
</dbReference>
<evidence type="ECO:0000313" key="11">
    <source>
        <dbReference type="EMBL" id="GAL07756.1"/>
    </source>
</evidence>
<organism evidence="11 12">
    <name type="scientific">Photobacterium aphoticum</name>
    <dbReference type="NCBI Taxonomy" id="754436"/>
    <lineage>
        <taxon>Bacteria</taxon>
        <taxon>Pseudomonadati</taxon>
        <taxon>Pseudomonadota</taxon>
        <taxon>Gammaproteobacteria</taxon>
        <taxon>Vibrionales</taxon>
        <taxon>Vibrionaceae</taxon>
        <taxon>Photobacterium</taxon>
    </lineage>
</organism>
<dbReference type="SUPFAM" id="SSF69618">
    <property type="entry name" value="HemD-like"/>
    <property type="match status" value="1"/>
</dbReference>
<comment type="pathway">
    <text evidence="1 9">Porphyrin-containing compound metabolism; protoporphyrin-IX biosynthesis; coproporphyrinogen-III from 5-aminolevulinate: step 3/4.</text>
</comment>
<dbReference type="GO" id="GO:0006782">
    <property type="term" value="P:protoporphyrinogen IX biosynthetic process"/>
    <property type="evidence" value="ECO:0007669"/>
    <property type="project" value="UniProtKB-UniRule"/>
</dbReference>
<evidence type="ECO:0000313" key="12">
    <source>
        <dbReference type="Proteomes" id="UP000029227"/>
    </source>
</evidence>
<dbReference type="UniPathway" id="UPA00251">
    <property type="reaction ID" value="UER00320"/>
</dbReference>
<reference evidence="11 12" key="1">
    <citation type="journal article" date="2014" name="Genome Announc.">
        <title>Draft Genome Sequences of Two Vibrionaceae Species, Vibrio ponticus C121 and Photobacterium aphoticum C119, Isolated as Coral Reef Microbiota.</title>
        <authorList>
            <person name="Al-saari N."/>
            <person name="Meirelles P.M."/>
            <person name="Mino S."/>
            <person name="Suda W."/>
            <person name="Oshima K."/>
            <person name="Hattori M."/>
            <person name="Ohkuma M."/>
            <person name="Thompson F.L."/>
            <person name="Gomez-Gil B."/>
            <person name="Sawabe T."/>
            <person name="Sawabe T."/>
        </authorList>
    </citation>
    <scope>NUCLEOTIDE SEQUENCE [LARGE SCALE GENOMIC DNA]</scope>
    <source>
        <strain evidence="11 12">JCM 19237</strain>
    </source>
</reference>